<name>A0A672KXR9_SINGR</name>
<dbReference type="InterPro" id="IPR002347">
    <property type="entry name" value="SDR_fam"/>
</dbReference>
<dbReference type="SUPFAM" id="SSF51735">
    <property type="entry name" value="NAD(P)-binding Rossmann-fold domains"/>
    <property type="match status" value="1"/>
</dbReference>
<evidence type="ECO:0000256" key="14">
    <source>
        <dbReference type="ARBA" id="ARBA00024072"/>
    </source>
</evidence>
<comment type="catalytic activity">
    <reaction evidence="19">
        <text>a (3R)-3-hydroxyacyl-CoA + NAD(+) = a 3-oxoacyl-CoA + NADH + H(+)</text>
        <dbReference type="Rhea" id="RHEA:32711"/>
        <dbReference type="ChEBI" id="CHEBI:15378"/>
        <dbReference type="ChEBI" id="CHEBI:57319"/>
        <dbReference type="ChEBI" id="CHEBI:57540"/>
        <dbReference type="ChEBI" id="CHEBI:57945"/>
        <dbReference type="ChEBI" id="CHEBI:90726"/>
        <dbReference type="EC" id="1.1.1.n12"/>
    </reaction>
    <physiologicalReaction direction="left-to-right" evidence="19">
        <dbReference type="Rhea" id="RHEA:32712"/>
    </physiologicalReaction>
</comment>
<evidence type="ECO:0000256" key="18">
    <source>
        <dbReference type="ARBA" id="ARBA00050435"/>
    </source>
</evidence>
<keyword evidence="11" id="KW-0443">Lipid metabolism</keyword>
<dbReference type="EC" id="1.1.1.239" evidence="21"/>
<evidence type="ECO:0000256" key="2">
    <source>
        <dbReference type="ARBA" id="ARBA00005194"/>
    </source>
</evidence>
<protein>
    <recommendedName>
        <fullName evidence="22">(3R)-3-hydroxyacyl-CoA dehydrogenase</fullName>
        <ecNumber evidence="21">1.1.1.239</ecNumber>
        <ecNumber evidence="14">1.1.1.62</ecNumber>
        <ecNumber evidence="5">1.1.1.n12</ecNumber>
    </recommendedName>
    <alternativeName>
        <fullName evidence="24">17-beta-hydroxysteroid dehydrogenase 8</fullName>
    </alternativeName>
    <alternativeName>
        <fullName evidence="23">3-ketoacyl-[acyl-carrier-protein] reductase alpha subunit</fullName>
    </alternativeName>
    <alternativeName>
        <fullName evidence="26">3-oxoacyl-[acyl-carrier-protein] reductase</fullName>
    </alternativeName>
    <alternativeName>
        <fullName evidence="27">Estradiol 17-beta-dehydrogenase 8</fullName>
    </alternativeName>
    <alternativeName>
        <fullName evidence="25">Testosterone 17-beta-dehydrogenase 8</fullName>
    </alternativeName>
</protein>
<dbReference type="PROSITE" id="PS00061">
    <property type="entry name" value="ADH_SHORT"/>
    <property type="match status" value="1"/>
</dbReference>
<keyword evidence="12" id="KW-0496">Mitochondrion</keyword>
<accession>A0A672KXR9</accession>
<evidence type="ECO:0000256" key="5">
    <source>
        <dbReference type="ARBA" id="ARBA00012456"/>
    </source>
</evidence>
<dbReference type="Proteomes" id="UP000472262">
    <property type="component" value="Unassembled WGS sequence"/>
</dbReference>
<evidence type="ECO:0000256" key="11">
    <source>
        <dbReference type="ARBA" id="ARBA00023098"/>
    </source>
</evidence>
<dbReference type="GO" id="GO:0005759">
    <property type="term" value="C:mitochondrial matrix"/>
    <property type="evidence" value="ECO:0007669"/>
    <property type="project" value="UniProtKB-SubCell"/>
</dbReference>
<evidence type="ECO:0000256" key="23">
    <source>
        <dbReference type="ARBA" id="ARBA00077835"/>
    </source>
</evidence>
<dbReference type="Gene3D" id="3.40.50.720">
    <property type="entry name" value="NAD(P)-binding Rossmann-like Domain"/>
    <property type="match status" value="1"/>
</dbReference>
<evidence type="ECO:0000256" key="13">
    <source>
        <dbReference type="ARBA" id="ARBA00023160"/>
    </source>
</evidence>
<dbReference type="FunFam" id="3.40.50.720:FF:000231">
    <property type="entry name" value="Estradiol 17-beta-dehydrogenase 8"/>
    <property type="match status" value="1"/>
</dbReference>
<evidence type="ECO:0000313" key="29">
    <source>
        <dbReference type="Ensembl" id="ENSSGRP00000015567.1"/>
    </source>
</evidence>
<comment type="pathway">
    <text evidence="2">Lipid metabolism; fatty acid biosynthesis.</text>
</comment>
<comment type="pathway">
    <text evidence="15">Steroid biosynthesis; estrogen biosynthesis.</text>
</comment>
<keyword evidence="8" id="KW-0276">Fatty acid metabolism</keyword>
<comment type="catalytic activity">
    <reaction evidence="17">
        <text>testosterone + NAD(+) = androst-4-ene-3,17-dione + NADH + H(+)</text>
        <dbReference type="Rhea" id="RHEA:14929"/>
        <dbReference type="ChEBI" id="CHEBI:15378"/>
        <dbReference type="ChEBI" id="CHEBI:16422"/>
        <dbReference type="ChEBI" id="CHEBI:17347"/>
        <dbReference type="ChEBI" id="CHEBI:57540"/>
        <dbReference type="ChEBI" id="CHEBI:57945"/>
        <dbReference type="EC" id="1.1.1.239"/>
    </reaction>
    <physiologicalReaction direction="left-to-right" evidence="17">
        <dbReference type="Rhea" id="RHEA:14930"/>
    </physiologicalReaction>
</comment>
<sequence>MAASSRLISRLTLVTGGGSGIGRAVCQRFASEGASVIVADRNEESANQTLELLSRDLKGQQHMALGVDVSSKDSVEKLVTSVQRRYFQPPSVCVNAAGITQDEFLLKMEEEDFDKVIEVNLKGTFLVTQAVSKALVSAGAVKGSIITVGSIVGKVGNIGQVNYSASKAGVEGLTRTAAKELSKFGIRCNCVLPGFITTPMTDKVPEKVIDKVSKNSVIPMGRMGEPAEVADACAFLASDDSRYITGVSIEVAGGLFIG</sequence>
<evidence type="ECO:0000256" key="22">
    <source>
        <dbReference type="ARBA" id="ARBA00070911"/>
    </source>
</evidence>
<evidence type="ECO:0000256" key="20">
    <source>
        <dbReference type="ARBA" id="ARBA00065174"/>
    </source>
</evidence>
<evidence type="ECO:0000256" key="7">
    <source>
        <dbReference type="ARBA" id="ARBA00022553"/>
    </source>
</evidence>
<evidence type="ECO:0000256" key="21">
    <source>
        <dbReference type="ARBA" id="ARBA00066822"/>
    </source>
</evidence>
<evidence type="ECO:0000256" key="4">
    <source>
        <dbReference type="ARBA" id="ARBA00006484"/>
    </source>
</evidence>
<dbReference type="AlphaFoldDB" id="A0A672KXR9"/>
<evidence type="ECO:0000256" key="27">
    <source>
        <dbReference type="ARBA" id="ARBA00083258"/>
    </source>
</evidence>
<evidence type="ECO:0000256" key="6">
    <source>
        <dbReference type="ARBA" id="ARBA00022516"/>
    </source>
</evidence>
<comment type="subunit">
    <text evidence="20">Heterotetramer with CBR4; contains two molecules of HSD17B8 and CBR4.</text>
</comment>
<dbReference type="Pfam" id="PF13561">
    <property type="entry name" value="adh_short_C2"/>
    <property type="match status" value="1"/>
</dbReference>
<dbReference type="PANTHER" id="PTHR42760">
    <property type="entry name" value="SHORT-CHAIN DEHYDROGENASES/REDUCTASES FAMILY MEMBER"/>
    <property type="match status" value="1"/>
</dbReference>
<comment type="similarity">
    <text evidence="4">Belongs to the short-chain dehydrogenases/reductases (SDR) family.</text>
</comment>
<dbReference type="GO" id="GO:0008210">
    <property type="term" value="P:estrogen metabolic process"/>
    <property type="evidence" value="ECO:0007669"/>
    <property type="project" value="UniProtKB-ARBA"/>
</dbReference>
<evidence type="ECO:0000256" key="16">
    <source>
        <dbReference type="ARBA" id="ARBA00049069"/>
    </source>
</evidence>
<dbReference type="OMA" id="LFGVQCD"/>
<dbReference type="InterPro" id="IPR057326">
    <property type="entry name" value="KR_dom"/>
</dbReference>
<keyword evidence="7" id="KW-0597">Phosphoprotein</keyword>
<evidence type="ECO:0000313" key="30">
    <source>
        <dbReference type="Proteomes" id="UP000472262"/>
    </source>
</evidence>
<keyword evidence="10" id="KW-0520">NAD</keyword>
<dbReference type="GO" id="GO:0047035">
    <property type="term" value="F:testosterone dehydrogenase (NAD+) activity"/>
    <property type="evidence" value="ECO:0007669"/>
    <property type="project" value="UniProtKB-EC"/>
</dbReference>
<dbReference type="CDD" id="cd05333">
    <property type="entry name" value="BKR_SDR_c"/>
    <property type="match status" value="1"/>
</dbReference>
<evidence type="ECO:0000256" key="24">
    <source>
        <dbReference type="ARBA" id="ARBA00081419"/>
    </source>
</evidence>
<evidence type="ECO:0000256" key="12">
    <source>
        <dbReference type="ARBA" id="ARBA00023128"/>
    </source>
</evidence>
<dbReference type="PANTHER" id="PTHR42760:SF83">
    <property type="entry name" value="(3R)-3-HYDROXYACYL-COA DEHYDROGENASE"/>
    <property type="match status" value="1"/>
</dbReference>
<comment type="subcellular location">
    <subcellularLocation>
        <location evidence="1">Mitochondrion matrix</location>
    </subcellularLocation>
</comment>
<evidence type="ECO:0000256" key="10">
    <source>
        <dbReference type="ARBA" id="ARBA00023027"/>
    </source>
</evidence>
<keyword evidence="6" id="KW-0444">Lipid biosynthesis</keyword>
<evidence type="ECO:0000256" key="15">
    <source>
        <dbReference type="ARBA" id="ARBA00037929"/>
    </source>
</evidence>
<evidence type="ECO:0000256" key="25">
    <source>
        <dbReference type="ARBA" id="ARBA00081936"/>
    </source>
</evidence>
<evidence type="ECO:0000256" key="8">
    <source>
        <dbReference type="ARBA" id="ARBA00022832"/>
    </source>
</evidence>
<dbReference type="Ensembl" id="ENSSGRT00000016862.1">
    <property type="protein sequence ID" value="ENSSGRP00000015567.1"/>
    <property type="gene ID" value="ENSSGRG00000009637.1"/>
</dbReference>
<evidence type="ECO:0000256" key="1">
    <source>
        <dbReference type="ARBA" id="ARBA00004305"/>
    </source>
</evidence>
<evidence type="ECO:0000256" key="3">
    <source>
        <dbReference type="ARBA" id="ARBA00005198"/>
    </source>
</evidence>
<organism evidence="29 30">
    <name type="scientific">Sinocyclocheilus grahami</name>
    <name type="common">Dianchi golden-line fish</name>
    <name type="synonym">Barbus grahami</name>
    <dbReference type="NCBI Taxonomy" id="75366"/>
    <lineage>
        <taxon>Eukaryota</taxon>
        <taxon>Metazoa</taxon>
        <taxon>Chordata</taxon>
        <taxon>Craniata</taxon>
        <taxon>Vertebrata</taxon>
        <taxon>Euteleostomi</taxon>
        <taxon>Actinopterygii</taxon>
        <taxon>Neopterygii</taxon>
        <taxon>Teleostei</taxon>
        <taxon>Ostariophysi</taxon>
        <taxon>Cypriniformes</taxon>
        <taxon>Cyprinidae</taxon>
        <taxon>Cyprininae</taxon>
        <taxon>Sinocyclocheilus</taxon>
    </lineage>
</organism>
<keyword evidence="13" id="KW-0275">Fatty acid biosynthesis</keyword>
<evidence type="ECO:0000256" key="17">
    <source>
        <dbReference type="ARBA" id="ARBA00050232"/>
    </source>
</evidence>
<comment type="catalytic activity">
    <reaction evidence="16">
        <text>17beta-estradiol + NAD(+) = estrone + NADH + H(+)</text>
        <dbReference type="Rhea" id="RHEA:24612"/>
        <dbReference type="ChEBI" id="CHEBI:15378"/>
        <dbReference type="ChEBI" id="CHEBI:16469"/>
        <dbReference type="ChEBI" id="CHEBI:17263"/>
        <dbReference type="ChEBI" id="CHEBI:57540"/>
        <dbReference type="ChEBI" id="CHEBI:57945"/>
        <dbReference type="EC" id="1.1.1.62"/>
    </reaction>
    <physiologicalReaction direction="left-to-right" evidence="16">
        <dbReference type="Rhea" id="RHEA:24613"/>
    </physiologicalReaction>
    <physiologicalReaction direction="right-to-left" evidence="16">
        <dbReference type="Rhea" id="RHEA:24614"/>
    </physiologicalReaction>
</comment>
<dbReference type="EC" id="1.1.1.n12" evidence="5"/>
<feature type="domain" description="Ketoreductase" evidence="28">
    <location>
        <begin position="10"/>
        <end position="196"/>
    </location>
</feature>
<dbReference type="InParanoid" id="A0A672KXR9"/>
<evidence type="ECO:0000256" key="19">
    <source>
        <dbReference type="ARBA" id="ARBA00052680"/>
    </source>
</evidence>
<dbReference type="EC" id="1.1.1.62" evidence="14"/>
<dbReference type="SMART" id="SM00822">
    <property type="entry name" value="PKS_KR"/>
    <property type="match status" value="1"/>
</dbReference>
<reference evidence="29" key="1">
    <citation type="submission" date="2025-08" db="UniProtKB">
        <authorList>
            <consortium name="Ensembl"/>
        </authorList>
    </citation>
    <scope>IDENTIFICATION</scope>
</reference>
<dbReference type="PRINTS" id="PR00080">
    <property type="entry name" value="SDRFAMILY"/>
</dbReference>
<evidence type="ECO:0000259" key="28">
    <source>
        <dbReference type="SMART" id="SM00822"/>
    </source>
</evidence>
<comment type="pathway">
    <text evidence="3">Lipid metabolism; mitochondrial fatty acid beta-oxidation.</text>
</comment>
<evidence type="ECO:0000256" key="9">
    <source>
        <dbReference type="ARBA" id="ARBA00023002"/>
    </source>
</evidence>
<dbReference type="PRINTS" id="PR00081">
    <property type="entry name" value="GDHRDH"/>
</dbReference>
<keyword evidence="30" id="KW-1185">Reference proteome</keyword>
<dbReference type="InterPro" id="IPR020904">
    <property type="entry name" value="Sc_DH/Rdtase_CS"/>
</dbReference>
<dbReference type="GO" id="GO:0004303">
    <property type="term" value="F:estradiol 17-beta-dehydrogenase [NAD(P)+] activity"/>
    <property type="evidence" value="ECO:0007669"/>
    <property type="project" value="UniProtKB-EC"/>
</dbReference>
<keyword evidence="9" id="KW-0560">Oxidoreductase</keyword>
<reference evidence="29" key="2">
    <citation type="submission" date="2025-09" db="UniProtKB">
        <authorList>
            <consortium name="Ensembl"/>
        </authorList>
    </citation>
    <scope>IDENTIFICATION</scope>
</reference>
<comment type="catalytic activity">
    <reaction evidence="18">
        <text>17beta-hydroxy-5alpha-androstan-3-one + NAD(+) = 5alpha-androstan-3,17-dione + NADH + H(+)</text>
        <dbReference type="Rhea" id="RHEA:41992"/>
        <dbReference type="ChEBI" id="CHEBI:15378"/>
        <dbReference type="ChEBI" id="CHEBI:15994"/>
        <dbReference type="ChEBI" id="CHEBI:16330"/>
        <dbReference type="ChEBI" id="CHEBI:57540"/>
        <dbReference type="ChEBI" id="CHEBI:57945"/>
    </reaction>
    <physiologicalReaction direction="left-to-right" evidence="18">
        <dbReference type="Rhea" id="RHEA:41993"/>
    </physiologicalReaction>
</comment>
<proteinExistence type="inferred from homology"/>
<dbReference type="InterPro" id="IPR036291">
    <property type="entry name" value="NAD(P)-bd_dom_sf"/>
</dbReference>
<dbReference type="GO" id="GO:0048038">
    <property type="term" value="F:quinone binding"/>
    <property type="evidence" value="ECO:0007669"/>
    <property type="project" value="TreeGrafter"/>
</dbReference>
<gene>
    <name evidence="29" type="primary">hsd17b8</name>
</gene>
<evidence type="ECO:0000256" key="26">
    <source>
        <dbReference type="ARBA" id="ARBA00083097"/>
    </source>
</evidence>
<dbReference type="NCBIfam" id="NF009466">
    <property type="entry name" value="PRK12826.1-2"/>
    <property type="match status" value="1"/>
</dbReference>
<dbReference type="GO" id="GO:0006633">
    <property type="term" value="P:fatty acid biosynthetic process"/>
    <property type="evidence" value="ECO:0007669"/>
    <property type="project" value="UniProtKB-KW"/>
</dbReference>